<feature type="transmembrane region" description="Helical" evidence="1">
    <location>
        <begin position="177"/>
        <end position="197"/>
    </location>
</feature>
<dbReference type="Proteomes" id="UP000765891">
    <property type="component" value="Unassembled WGS sequence"/>
</dbReference>
<dbReference type="EMBL" id="JAGGKO010000002">
    <property type="protein sequence ID" value="MBP1954577.1"/>
    <property type="molecule type" value="Genomic_DNA"/>
</dbReference>
<protein>
    <submittedName>
        <fullName evidence="4">MFS family permease</fullName>
    </submittedName>
    <submittedName>
        <fullName evidence="3">MFS transporter</fullName>
    </submittedName>
</protein>
<evidence type="ECO:0000256" key="1">
    <source>
        <dbReference type="SAM" id="Phobius"/>
    </source>
</evidence>
<feature type="transmembrane region" description="Helical" evidence="1">
    <location>
        <begin position="150"/>
        <end position="171"/>
    </location>
</feature>
<reference evidence="3" key="1">
    <citation type="journal article" date="2014" name="Int. J. Syst. Evol. Microbiol.">
        <title>Complete genome sequence of Corynebacterium casei LMG S-19264T (=DSM 44701T), isolated from a smear-ripened cheese.</title>
        <authorList>
            <consortium name="US DOE Joint Genome Institute (JGI-PGF)"/>
            <person name="Walter F."/>
            <person name="Albersmeier A."/>
            <person name="Kalinowski J."/>
            <person name="Ruckert C."/>
        </authorList>
    </citation>
    <scope>NUCLEOTIDE SEQUENCE</scope>
    <source>
        <strain evidence="3">JCM 16108</strain>
    </source>
</reference>
<feature type="transmembrane region" description="Helical" evidence="1">
    <location>
        <begin position="347"/>
        <end position="369"/>
    </location>
</feature>
<feature type="transmembrane region" description="Helical" evidence="1">
    <location>
        <begin position="287"/>
        <end position="307"/>
    </location>
</feature>
<keyword evidence="1" id="KW-0472">Membrane</keyword>
<feature type="transmembrane region" description="Helical" evidence="1">
    <location>
        <begin position="111"/>
        <end position="138"/>
    </location>
</feature>
<evidence type="ECO:0000313" key="3">
    <source>
        <dbReference type="EMBL" id="GGM62183.1"/>
    </source>
</evidence>
<reference evidence="4" key="3">
    <citation type="submission" date="2021-03" db="EMBL/GenBank/DDBJ databases">
        <title>Genomic Encyclopedia of Type Strains, Phase IV (KMG-IV): sequencing the most valuable type-strain genomes for metagenomic binning, comparative biology and taxonomic classification.</title>
        <authorList>
            <person name="Goeker M."/>
        </authorList>
    </citation>
    <scope>NUCLEOTIDE SEQUENCE</scope>
    <source>
        <strain evidence="4">DSM 22443</strain>
    </source>
</reference>
<reference evidence="3" key="2">
    <citation type="submission" date="2020-09" db="EMBL/GenBank/DDBJ databases">
        <authorList>
            <person name="Sun Q."/>
            <person name="Ohkuma M."/>
        </authorList>
    </citation>
    <scope>NUCLEOTIDE SEQUENCE</scope>
    <source>
        <strain evidence="3">JCM 16108</strain>
    </source>
</reference>
<name>A0A830FLG6_9EURY</name>
<dbReference type="Proteomes" id="UP000614609">
    <property type="component" value="Unassembled WGS sequence"/>
</dbReference>
<dbReference type="InterPro" id="IPR011701">
    <property type="entry name" value="MFS"/>
</dbReference>
<feature type="transmembrane region" description="Helical" evidence="1">
    <location>
        <begin position="254"/>
        <end position="275"/>
    </location>
</feature>
<feature type="transmembrane region" description="Helical" evidence="1">
    <location>
        <begin position="225"/>
        <end position="248"/>
    </location>
</feature>
<dbReference type="SUPFAM" id="SSF103473">
    <property type="entry name" value="MFS general substrate transporter"/>
    <property type="match status" value="1"/>
</dbReference>
<dbReference type="PANTHER" id="PTHR23521:SF2">
    <property type="entry name" value="TRANSPORTER MFS SUPERFAMILY"/>
    <property type="match status" value="1"/>
</dbReference>
<dbReference type="PROSITE" id="PS50850">
    <property type="entry name" value="MFS"/>
    <property type="match status" value="1"/>
</dbReference>
<dbReference type="AlphaFoldDB" id="A0A830FLG6"/>
<dbReference type="Pfam" id="PF07690">
    <property type="entry name" value="MFS_1"/>
    <property type="match status" value="2"/>
</dbReference>
<evidence type="ECO:0000259" key="2">
    <source>
        <dbReference type="PROSITE" id="PS50850"/>
    </source>
</evidence>
<dbReference type="GO" id="GO:0005886">
    <property type="term" value="C:plasma membrane"/>
    <property type="evidence" value="ECO:0007669"/>
    <property type="project" value="TreeGrafter"/>
</dbReference>
<feature type="domain" description="Major facilitator superfamily (MFS) profile" evidence="2">
    <location>
        <begin position="222"/>
        <end position="409"/>
    </location>
</feature>
<dbReference type="InterPro" id="IPR020846">
    <property type="entry name" value="MFS_dom"/>
</dbReference>
<keyword evidence="1" id="KW-0812">Transmembrane</keyword>
<dbReference type="OrthoDB" id="343229at2157"/>
<dbReference type="PANTHER" id="PTHR23521">
    <property type="entry name" value="TRANSPORTER MFS SUPERFAMILY"/>
    <property type="match status" value="1"/>
</dbReference>
<feature type="transmembrane region" description="Helical" evidence="1">
    <location>
        <begin position="375"/>
        <end position="398"/>
    </location>
</feature>
<sequence length="409" mass="41206">MSLGVGTGWSGPSAVQRDRAVLALVVFVVLFAQVLLYPGITDLVAALGRAPSLDAGTWFLGAEFAAFVLFAGLWGYLSDRTGRRTAFIVAGALGGALGYLSLAALGRGGDVPFVLLLVVRFAQGAFTIGALSLAMTMLMDLEGGHGKNMGAAGIAIGSGTALGAPLGGQLYEQGALVPLWVAGAGLLVAALLATRVADRAPSGNGRAVGLRDVLARLRATPELGFPYAFGFMDRLTAGFFALVGTVYFRETFGLDAGGAGLVLGLFFAPFALLQYPLGVVSDRVGRTLPIVVGSVCYGAVVVAVALAPTLALAAAAMVVLGVCGALVSPATMALVTDIAADDERGVAMGGFNVFGNLGFLAGFVVGSVVAGAAGYTAAFLTAGALEAGIVLLTLPAFLRLDVLGSGQRT</sequence>
<evidence type="ECO:0000313" key="5">
    <source>
        <dbReference type="Proteomes" id="UP000614609"/>
    </source>
</evidence>
<feature type="transmembrane region" description="Helical" evidence="1">
    <location>
        <begin position="20"/>
        <end position="38"/>
    </location>
</feature>
<gene>
    <name evidence="3" type="ORF">GCM10009017_10340</name>
    <name evidence="4" type="ORF">J2752_001489</name>
</gene>
<feature type="transmembrane region" description="Helical" evidence="1">
    <location>
        <begin position="313"/>
        <end position="335"/>
    </location>
</feature>
<dbReference type="Gene3D" id="1.20.1250.20">
    <property type="entry name" value="MFS general substrate transporter like domains"/>
    <property type="match status" value="2"/>
</dbReference>
<dbReference type="InterPro" id="IPR036259">
    <property type="entry name" value="MFS_trans_sf"/>
</dbReference>
<dbReference type="EMBL" id="BMOO01000002">
    <property type="protein sequence ID" value="GGM62183.1"/>
    <property type="molecule type" value="Genomic_DNA"/>
</dbReference>
<feature type="transmembrane region" description="Helical" evidence="1">
    <location>
        <begin position="86"/>
        <end position="105"/>
    </location>
</feature>
<evidence type="ECO:0000313" key="4">
    <source>
        <dbReference type="EMBL" id="MBP1954577.1"/>
    </source>
</evidence>
<proteinExistence type="predicted"/>
<keyword evidence="1" id="KW-1133">Transmembrane helix</keyword>
<keyword evidence="5" id="KW-1185">Reference proteome</keyword>
<feature type="transmembrane region" description="Helical" evidence="1">
    <location>
        <begin position="58"/>
        <end position="77"/>
    </location>
</feature>
<dbReference type="RefSeq" id="WP_188870553.1">
    <property type="nucleotide sequence ID" value="NZ_BMOO01000002.1"/>
</dbReference>
<comment type="caution">
    <text evidence="3">The sequence shown here is derived from an EMBL/GenBank/DDBJ whole genome shotgun (WGS) entry which is preliminary data.</text>
</comment>
<dbReference type="GO" id="GO:0022857">
    <property type="term" value="F:transmembrane transporter activity"/>
    <property type="evidence" value="ECO:0007669"/>
    <property type="project" value="InterPro"/>
</dbReference>
<organism evidence="3 5">
    <name type="scientific">Halarchaeum rubridurum</name>
    <dbReference type="NCBI Taxonomy" id="489911"/>
    <lineage>
        <taxon>Archaea</taxon>
        <taxon>Methanobacteriati</taxon>
        <taxon>Methanobacteriota</taxon>
        <taxon>Stenosarchaea group</taxon>
        <taxon>Halobacteria</taxon>
        <taxon>Halobacteriales</taxon>
        <taxon>Halobacteriaceae</taxon>
    </lineage>
</organism>
<accession>A0A830FLG6</accession>